<dbReference type="GO" id="GO:0003723">
    <property type="term" value="F:RNA binding"/>
    <property type="evidence" value="ECO:0007669"/>
    <property type="project" value="InterPro"/>
</dbReference>
<keyword evidence="2" id="KW-1185">Reference proteome</keyword>
<dbReference type="Proteomes" id="UP000310477">
    <property type="component" value="Unassembled WGS sequence"/>
</dbReference>
<organism evidence="1 2">
    <name type="scientific">Pedobacter cryotolerans</name>
    <dbReference type="NCBI Taxonomy" id="2571270"/>
    <lineage>
        <taxon>Bacteria</taxon>
        <taxon>Pseudomonadati</taxon>
        <taxon>Bacteroidota</taxon>
        <taxon>Sphingobacteriia</taxon>
        <taxon>Sphingobacteriales</taxon>
        <taxon>Sphingobacteriaceae</taxon>
        <taxon>Pedobacter</taxon>
    </lineage>
</organism>
<dbReference type="OrthoDB" id="9799912at2"/>
<name>A0A4U1CC49_9SPHI</name>
<dbReference type="EMBL" id="SWBO01000003">
    <property type="protein sequence ID" value="TKC02163.1"/>
    <property type="molecule type" value="Genomic_DNA"/>
</dbReference>
<comment type="caution">
    <text evidence="1">The sequence shown here is derived from an EMBL/GenBank/DDBJ whole genome shotgun (WGS) entry which is preliminary data.</text>
</comment>
<dbReference type="GO" id="GO:0110001">
    <property type="term" value="C:toxin-antitoxin complex"/>
    <property type="evidence" value="ECO:0007669"/>
    <property type="project" value="InterPro"/>
</dbReference>
<sequence>MNIIAKGTILHYTIKYPKAEKSILAWLKEFEKHSFDNFNQLRDVYKNASLVANGRIIFNIKGNDFRLIISINFKKRAAYVIWFGTHTEYDKIDASTIPFDIDLAFKKY</sequence>
<dbReference type="GO" id="GO:0004519">
    <property type="term" value="F:endonuclease activity"/>
    <property type="evidence" value="ECO:0007669"/>
    <property type="project" value="InterPro"/>
</dbReference>
<dbReference type="Pfam" id="PF09907">
    <property type="entry name" value="HigB_toxin"/>
    <property type="match status" value="1"/>
</dbReference>
<evidence type="ECO:0000313" key="1">
    <source>
        <dbReference type="EMBL" id="TKC02163.1"/>
    </source>
</evidence>
<proteinExistence type="predicted"/>
<dbReference type="AlphaFoldDB" id="A0A4U1CC49"/>
<accession>A0A4U1CC49</accession>
<dbReference type="InterPro" id="IPR018669">
    <property type="entry name" value="Toxin_HigB"/>
</dbReference>
<reference evidence="1 2" key="1">
    <citation type="submission" date="2019-04" db="EMBL/GenBank/DDBJ databases">
        <title>Pedobacter sp. AR-2-6 sp. nov., isolated from Arctic soil.</title>
        <authorList>
            <person name="Dahal R.H."/>
            <person name="Kim D.-U."/>
        </authorList>
    </citation>
    <scope>NUCLEOTIDE SEQUENCE [LARGE SCALE GENOMIC DNA]</scope>
    <source>
        <strain evidence="1 2">AR-2-6</strain>
    </source>
</reference>
<evidence type="ECO:0000313" key="2">
    <source>
        <dbReference type="Proteomes" id="UP000310477"/>
    </source>
</evidence>
<gene>
    <name evidence="1" type="ORF">FA045_07665</name>
</gene>
<protein>
    <submittedName>
        <fullName evidence="1">Type II toxin-antitoxin system HigB family toxin</fullName>
    </submittedName>
</protein>